<keyword evidence="2" id="KW-1185">Reference proteome</keyword>
<comment type="caution">
    <text evidence="1">The sequence shown here is derived from an EMBL/GenBank/DDBJ whole genome shotgun (WGS) entry which is preliminary data.</text>
</comment>
<accession>A0A164D9C4</accession>
<evidence type="ECO:0000313" key="2">
    <source>
        <dbReference type="Proteomes" id="UP000076858"/>
    </source>
</evidence>
<protein>
    <submittedName>
        <fullName evidence="1">Uncharacterized protein</fullName>
    </submittedName>
</protein>
<reference evidence="1 2" key="1">
    <citation type="submission" date="2016-03" db="EMBL/GenBank/DDBJ databases">
        <title>EvidentialGene: Evidence-directed Construction of Genes on Genomes.</title>
        <authorList>
            <person name="Gilbert D.G."/>
            <person name="Choi J.-H."/>
            <person name="Mockaitis K."/>
            <person name="Colbourne J."/>
            <person name="Pfrender M."/>
        </authorList>
    </citation>
    <scope>NUCLEOTIDE SEQUENCE [LARGE SCALE GENOMIC DNA]</scope>
    <source>
        <strain evidence="1 2">Xinb3</strain>
        <tissue evidence="1">Complete organism</tissue>
    </source>
</reference>
<proteinExistence type="predicted"/>
<organism evidence="1 2">
    <name type="scientific">Daphnia magna</name>
    <dbReference type="NCBI Taxonomy" id="35525"/>
    <lineage>
        <taxon>Eukaryota</taxon>
        <taxon>Metazoa</taxon>
        <taxon>Ecdysozoa</taxon>
        <taxon>Arthropoda</taxon>
        <taxon>Crustacea</taxon>
        <taxon>Branchiopoda</taxon>
        <taxon>Diplostraca</taxon>
        <taxon>Cladocera</taxon>
        <taxon>Anomopoda</taxon>
        <taxon>Daphniidae</taxon>
        <taxon>Daphnia</taxon>
    </lineage>
</organism>
<sequence>FSFILLNSFAVIEPSPSPSFCNFSLELSNSGLGGGGGICYRIEIQ</sequence>
<gene>
    <name evidence="1" type="ORF">APZ42_010702</name>
</gene>
<name>A0A164D9C4_9CRUS</name>
<dbReference type="Proteomes" id="UP000076858">
    <property type="component" value="Unassembled WGS sequence"/>
</dbReference>
<evidence type="ECO:0000313" key="1">
    <source>
        <dbReference type="EMBL" id="KZR95536.1"/>
    </source>
</evidence>
<dbReference type="EMBL" id="LRGB01028454">
    <property type="protein sequence ID" value="KZR95536.1"/>
    <property type="molecule type" value="Genomic_DNA"/>
</dbReference>
<feature type="non-terminal residue" evidence="1">
    <location>
        <position position="1"/>
    </location>
</feature>
<dbReference type="AlphaFoldDB" id="A0A164D9C4"/>